<organism evidence="2">
    <name type="scientific">Aegilops tauschii</name>
    <name type="common">Tausch's goatgrass</name>
    <name type="synonym">Aegilops squarrosa</name>
    <dbReference type="NCBI Taxonomy" id="37682"/>
    <lineage>
        <taxon>Eukaryota</taxon>
        <taxon>Viridiplantae</taxon>
        <taxon>Streptophyta</taxon>
        <taxon>Embryophyta</taxon>
        <taxon>Tracheophyta</taxon>
        <taxon>Spermatophyta</taxon>
        <taxon>Magnoliopsida</taxon>
        <taxon>Liliopsida</taxon>
        <taxon>Poales</taxon>
        <taxon>Poaceae</taxon>
        <taxon>BOP clade</taxon>
        <taxon>Pooideae</taxon>
        <taxon>Triticodae</taxon>
        <taxon>Triticeae</taxon>
        <taxon>Triticinae</taxon>
        <taxon>Aegilops</taxon>
    </lineage>
</organism>
<dbReference type="EnsemblPlants" id="EMT29155">
    <property type="protein sequence ID" value="EMT29155"/>
    <property type="gene ID" value="F775_30431"/>
</dbReference>
<protein>
    <submittedName>
        <fullName evidence="2">Uncharacterized protein</fullName>
    </submittedName>
</protein>
<sequence>MAAGSVCVLFKKTKRRRFPEDRIRFSSSRPRPYGVTSITGGRVELGSDQATSPETGSREESLPAAAGTDHVAGNGDPTQRRLAYVNSKTKMTVSQTTHFCEGNQVIIISTCFRMQDKPLLMQSTLWGSMMFEPMACFLVASGKIHLGVEGVGFTDDVQNNQMAGCDSGAQTRSFWYCSCEIKENHLYLQLTRVM</sequence>
<evidence type="ECO:0000256" key="1">
    <source>
        <dbReference type="SAM" id="MobiDB-lite"/>
    </source>
</evidence>
<reference evidence="2" key="1">
    <citation type="submission" date="2015-06" db="UniProtKB">
        <authorList>
            <consortium name="EnsemblPlants"/>
        </authorList>
    </citation>
    <scope>IDENTIFICATION</scope>
</reference>
<feature type="region of interest" description="Disordered" evidence="1">
    <location>
        <begin position="21"/>
        <end position="78"/>
    </location>
</feature>
<name>M8BVW4_AEGTA</name>
<dbReference type="AlphaFoldDB" id="M8BVW4"/>
<accession>M8BVW4</accession>
<proteinExistence type="predicted"/>
<evidence type="ECO:0000313" key="2">
    <source>
        <dbReference type="EnsemblPlants" id="EMT29155"/>
    </source>
</evidence>